<dbReference type="AlphaFoldDB" id="U5VYT4"/>
<protein>
    <submittedName>
        <fullName evidence="2">Retinol-binding protein 3</fullName>
    </submittedName>
</protein>
<dbReference type="Pfam" id="PF11918">
    <property type="entry name" value="Peptidase_S41_N"/>
    <property type="match status" value="1"/>
</dbReference>
<accession>U5VYT4</accession>
<dbReference type="Gene3D" id="3.90.226.10">
    <property type="entry name" value="2-enoyl-CoA Hydratase, Chain A, domain 1"/>
    <property type="match status" value="1"/>
</dbReference>
<dbReference type="Pfam" id="PF03572">
    <property type="entry name" value="Peptidase_S41"/>
    <property type="match status" value="1"/>
</dbReference>
<dbReference type="HOGENOM" id="CLU_044498_0_0_11"/>
<proteinExistence type="predicted"/>
<dbReference type="PATRIC" id="fig|1246995.3.peg.3723"/>
<name>U5VYT4_9ACTN</name>
<evidence type="ECO:0000313" key="3">
    <source>
        <dbReference type="Proteomes" id="UP000017746"/>
    </source>
</evidence>
<dbReference type="SUPFAM" id="SSF52096">
    <property type="entry name" value="ClpP/crotonase"/>
    <property type="match status" value="1"/>
</dbReference>
<dbReference type="CDD" id="cd07563">
    <property type="entry name" value="Peptidase_S41_IRBP"/>
    <property type="match status" value="1"/>
</dbReference>
<dbReference type="SMART" id="SM00245">
    <property type="entry name" value="TSPc"/>
    <property type="match status" value="1"/>
</dbReference>
<organism evidence="2 3">
    <name type="scientific">Actinoplanes friuliensis DSM 7358</name>
    <dbReference type="NCBI Taxonomy" id="1246995"/>
    <lineage>
        <taxon>Bacteria</taxon>
        <taxon>Bacillati</taxon>
        <taxon>Actinomycetota</taxon>
        <taxon>Actinomycetes</taxon>
        <taxon>Micromonosporales</taxon>
        <taxon>Micromonosporaceae</taxon>
        <taxon>Actinoplanes</taxon>
    </lineage>
</organism>
<evidence type="ECO:0000259" key="1">
    <source>
        <dbReference type="SMART" id="SM00245"/>
    </source>
</evidence>
<dbReference type="InterPro" id="IPR005151">
    <property type="entry name" value="Tail-specific_protease"/>
</dbReference>
<dbReference type="Proteomes" id="UP000017746">
    <property type="component" value="Chromosome"/>
</dbReference>
<gene>
    <name evidence="2" type="ORF">AFR_18345</name>
</gene>
<dbReference type="GO" id="GO:0006508">
    <property type="term" value="P:proteolysis"/>
    <property type="evidence" value="ECO:0007669"/>
    <property type="project" value="InterPro"/>
</dbReference>
<dbReference type="Gene3D" id="3.30.750.44">
    <property type="match status" value="1"/>
</dbReference>
<feature type="domain" description="Tail specific protease" evidence="1">
    <location>
        <begin position="69"/>
        <end position="275"/>
    </location>
</feature>
<dbReference type="PANTHER" id="PTHR11261">
    <property type="entry name" value="INTERPHOTORECEPTOR RETINOID-BINDING PROTEIN"/>
    <property type="match status" value="1"/>
</dbReference>
<dbReference type="STRING" id="1246995.AFR_18345"/>
<dbReference type="PANTHER" id="PTHR11261:SF3">
    <property type="entry name" value="RETINOL-BINDING PROTEIN 3"/>
    <property type="match status" value="1"/>
</dbReference>
<dbReference type="EMBL" id="CP006272">
    <property type="protein sequence ID" value="AGZ41947.1"/>
    <property type="molecule type" value="Genomic_DNA"/>
</dbReference>
<dbReference type="KEGG" id="afs:AFR_18345"/>
<reference evidence="2 3" key="1">
    <citation type="journal article" date="2014" name="J. Biotechnol.">
        <title>Complete genome sequence of the actinobacterium Actinoplanes friuliensis HAG 010964, producer of the lipopeptide antibiotic friulimycin.</title>
        <authorList>
            <person name="Ruckert C."/>
            <person name="Szczepanowski R."/>
            <person name="Albersmeier A."/>
            <person name="Goesmann A."/>
            <person name="Fischer N."/>
            <person name="Steinkamper A."/>
            <person name="Puhler A."/>
            <person name="Biener R."/>
            <person name="Schwartz D."/>
            <person name="Kalinowski J."/>
        </authorList>
    </citation>
    <scope>NUCLEOTIDE SEQUENCE [LARGE SCALE GENOMIC DNA]</scope>
    <source>
        <strain evidence="2 3">DSM 7358</strain>
    </source>
</reference>
<dbReference type="RefSeq" id="WP_023362320.1">
    <property type="nucleotide sequence ID" value="NC_022657.1"/>
</dbReference>
<dbReference type="GO" id="GO:0008236">
    <property type="term" value="F:serine-type peptidase activity"/>
    <property type="evidence" value="ECO:0007669"/>
    <property type="project" value="InterPro"/>
</dbReference>
<sequence>MSTVIDDALALLTTRYIFPEKAQAAAVAIRRRQEAGEYDGLDEEKLAERLTAELFEVCADKHLRVRTRPPEMHASLTEAELITAYKESVRTANYGIARVERLDGNIGYLDLRQIADASVGGRAIAAAMELVSHTEALILDLRRNRGGSPNGVTFWLSYLFADDMTHLNNIYDGESGGTRQFWSLAYLPGERYPDRPVWVLISDVTFSAGEEFCYNLQVLERATLIGRTTRGGAHPTQFFPLTPTLEITVPTARSVNPMTGGNWEGTGVVPDVDVPAEEAFDIAYRRALDHVLTTTAPATVLAEARAALEDRS</sequence>
<dbReference type="InterPro" id="IPR029045">
    <property type="entry name" value="ClpP/crotonase-like_dom_sf"/>
</dbReference>
<evidence type="ECO:0000313" key="2">
    <source>
        <dbReference type="EMBL" id="AGZ41947.1"/>
    </source>
</evidence>
<dbReference type="eggNOG" id="COG0793">
    <property type="taxonomic scope" value="Bacteria"/>
</dbReference>
<keyword evidence="3" id="KW-1185">Reference proteome</keyword>
<dbReference type="OrthoDB" id="6397760at2"/>